<dbReference type="PROSITE" id="PS51352">
    <property type="entry name" value="THIOREDOXIN_2"/>
    <property type="match status" value="1"/>
</dbReference>
<name>A0A934X1H2_9BACT</name>
<keyword evidence="16" id="KW-1185">Reference proteome</keyword>
<dbReference type="Pfam" id="PF00578">
    <property type="entry name" value="AhpC-TSA"/>
    <property type="match status" value="1"/>
</dbReference>
<keyword evidence="7" id="KW-1015">Disulfide bond</keyword>
<evidence type="ECO:0000256" key="6">
    <source>
        <dbReference type="ARBA" id="ARBA00023002"/>
    </source>
</evidence>
<evidence type="ECO:0000256" key="7">
    <source>
        <dbReference type="ARBA" id="ARBA00023157"/>
    </source>
</evidence>
<dbReference type="RefSeq" id="WP_201432626.1">
    <property type="nucleotide sequence ID" value="NZ_JAEQBW010000012.1"/>
</dbReference>
<organism evidence="15 16">
    <name type="scientific">Marivirga aurantiaca</name>
    <dbReference type="NCBI Taxonomy" id="2802615"/>
    <lineage>
        <taxon>Bacteria</taxon>
        <taxon>Pseudomonadati</taxon>
        <taxon>Bacteroidota</taxon>
        <taxon>Cytophagia</taxon>
        <taxon>Cytophagales</taxon>
        <taxon>Marivirgaceae</taxon>
        <taxon>Marivirga</taxon>
    </lineage>
</organism>
<keyword evidence="8" id="KW-0676">Redox-active center</keyword>
<evidence type="ECO:0000256" key="13">
    <source>
        <dbReference type="PIRSR" id="PIRSR000239-1"/>
    </source>
</evidence>
<evidence type="ECO:0000256" key="8">
    <source>
        <dbReference type="ARBA" id="ARBA00023284"/>
    </source>
</evidence>
<evidence type="ECO:0000256" key="10">
    <source>
        <dbReference type="ARBA" id="ARBA00038489"/>
    </source>
</evidence>
<keyword evidence="6" id="KW-0560">Oxidoreductase</keyword>
<evidence type="ECO:0000256" key="1">
    <source>
        <dbReference type="ARBA" id="ARBA00003330"/>
    </source>
</evidence>
<evidence type="ECO:0000256" key="4">
    <source>
        <dbReference type="ARBA" id="ARBA00022559"/>
    </source>
</evidence>
<dbReference type="GO" id="GO:0005737">
    <property type="term" value="C:cytoplasm"/>
    <property type="evidence" value="ECO:0007669"/>
    <property type="project" value="TreeGrafter"/>
</dbReference>
<proteinExistence type="inferred from homology"/>
<evidence type="ECO:0000313" key="15">
    <source>
        <dbReference type="EMBL" id="MBK6266944.1"/>
    </source>
</evidence>
<dbReference type="InterPro" id="IPR000866">
    <property type="entry name" value="AhpC/TSA"/>
</dbReference>
<accession>A0A934X1H2</accession>
<dbReference type="EMBL" id="JAEQBW010000012">
    <property type="protein sequence ID" value="MBK6266944.1"/>
    <property type="molecule type" value="Genomic_DNA"/>
</dbReference>
<dbReference type="PANTHER" id="PTHR42801:SF4">
    <property type="entry name" value="AHPC_TSA FAMILY PROTEIN"/>
    <property type="match status" value="1"/>
</dbReference>
<comment type="catalytic activity">
    <reaction evidence="12">
        <text>a hydroperoxide + [thioredoxin]-dithiol = an alcohol + [thioredoxin]-disulfide + H2O</text>
        <dbReference type="Rhea" id="RHEA:62620"/>
        <dbReference type="Rhea" id="RHEA-COMP:10698"/>
        <dbReference type="Rhea" id="RHEA-COMP:10700"/>
        <dbReference type="ChEBI" id="CHEBI:15377"/>
        <dbReference type="ChEBI" id="CHEBI:29950"/>
        <dbReference type="ChEBI" id="CHEBI:30879"/>
        <dbReference type="ChEBI" id="CHEBI:35924"/>
        <dbReference type="ChEBI" id="CHEBI:50058"/>
        <dbReference type="EC" id="1.11.1.24"/>
    </reaction>
</comment>
<reference evidence="15" key="1">
    <citation type="submission" date="2021-01" db="EMBL/GenBank/DDBJ databases">
        <title>Marivirga aurantiaca sp. nov., isolated from intertidal surface sediments.</title>
        <authorList>
            <person name="Zhang M."/>
        </authorList>
    </citation>
    <scope>NUCLEOTIDE SEQUENCE</scope>
    <source>
        <strain evidence="15">S37H4</strain>
    </source>
</reference>
<dbReference type="EC" id="1.11.1.24" evidence="3"/>
<feature type="active site" description="Cysteine sulfenic acid (-SOH) intermediate; for peroxidase activity" evidence="13">
    <location>
        <position position="45"/>
    </location>
</feature>
<dbReference type="SUPFAM" id="SSF52833">
    <property type="entry name" value="Thioredoxin-like"/>
    <property type="match status" value="1"/>
</dbReference>
<comment type="similarity">
    <text evidence="10">Belongs to the peroxiredoxin family. BCP/PrxQ subfamily.</text>
</comment>
<dbReference type="InterPro" id="IPR036249">
    <property type="entry name" value="Thioredoxin-like_sf"/>
</dbReference>
<dbReference type="InterPro" id="IPR013766">
    <property type="entry name" value="Thioredoxin_domain"/>
</dbReference>
<dbReference type="GO" id="GO:0034599">
    <property type="term" value="P:cellular response to oxidative stress"/>
    <property type="evidence" value="ECO:0007669"/>
    <property type="project" value="TreeGrafter"/>
</dbReference>
<evidence type="ECO:0000256" key="11">
    <source>
        <dbReference type="ARBA" id="ARBA00042639"/>
    </source>
</evidence>
<dbReference type="CDD" id="cd03017">
    <property type="entry name" value="PRX_BCP"/>
    <property type="match status" value="1"/>
</dbReference>
<evidence type="ECO:0000313" key="16">
    <source>
        <dbReference type="Proteomes" id="UP000611723"/>
    </source>
</evidence>
<dbReference type="GO" id="GO:0045454">
    <property type="term" value="P:cell redox homeostasis"/>
    <property type="evidence" value="ECO:0007669"/>
    <property type="project" value="TreeGrafter"/>
</dbReference>
<keyword evidence="5" id="KW-0049">Antioxidant</keyword>
<evidence type="ECO:0000256" key="9">
    <source>
        <dbReference type="ARBA" id="ARBA00032824"/>
    </source>
</evidence>
<comment type="caution">
    <text evidence="15">The sequence shown here is derived from an EMBL/GenBank/DDBJ whole genome shotgun (WGS) entry which is preliminary data.</text>
</comment>
<gene>
    <name evidence="15" type="ORF">JKA74_18010</name>
</gene>
<dbReference type="PANTHER" id="PTHR42801">
    <property type="entry name" value="THIOREDOXIN-DEPENDENT PEROXIDE REDUCTASE"/>
    <property type="match status" value="1"/>
</dbReference>
<evidence type="ECO:0000256" key="2">
    <source>
        <dbReference type="ARBA" id="ARBA00011245"/>
    </source>
</evidence>
<protein>
    <recommendedName>
        <fullName evidence="3">thioredoxin-dependent peroxiredoxin</fullName>
        <ecNumber evidence="3">1.11.1.24</ecNumber>
    </recommendedName>
    <alternativeName>
        <fullName evidence="9">Thioredoxin peroxidase</fullName>
    </alternativeName>
    <alternativeName>
        <fullName evidence="11">Thioredoxin-dependent peroxiredoxin Bcp</fullName>
    </alternativeName>
</protein>
<sequence>MPLKVNDQAPDFQLESTSDELFQLEKVKGEPLILFFYPKNFTKVCTKEVCEFRDAFAAFRDLDFRVIGVSQDSIDSHLKFKKENKLPFELLSDPKGKVAGMYKAVVPVLNMNRRVTYLLDANHTIKAVYENMFTADKHVKEMLTQLKNI</sequence>
<dbReference type="AlphaFoldDB" id="A0A934X1H2"/>
<keyword evidence="4" id="KW-0575">Peroxidase</keyword>
<comment type="function">
    <text evidence="1">Thiol-specific peroxidase that catalyzes the reduction of hydrogen peroxide and organic hydroperoxides to water and alcohols, respectively. Plays a role in cell protection against oxidative stress by detoxifying peroxides and as sensor of hydrogen peroxide-mediated signaling events.</text>
</comment>
<dbReference type="PIRSF" id="PIRSF000239">
    <property type="entry name" value="AHPC"/>
    <property type="match status" value="1"/>
</dbReference>
<feature type="domain" description="Thioredoxin" evidence="14">
    <location>
        <begin position="3"/>
        <end position="149"/>
    </location>
</feature>
<comment type="subunit">
    <text evidence="2">Monomer.</text>
</comment>
<evidence type="ECO:0000256" key="5">
    <source>
        <dbReference type="ARBA" id="ARBA00022862"/>
    </source>
</evidence>
<dbReference type="InterPro" id="IPR024706">
    <property type="entry name" value="Peroxiredoxin_AhpC-typ"/>
</dbReference>
<dbReference type="Gene3D" id="3.40.30.10">
    <property type="entry name" value="Glutaredoxin"/>
    <property type="match status" value="1"/>
</dbReference>
<dbReference type="GO" id="GO:0008379">
    <property type="term" value="F:thioredoxin peroxidase activity"/>
    <property type="evidence" value="ECO:0007669"/>
    <property type="project" value="TreeGrafter"/>
</dbReference>
<evidence type="ECO:0000256" key="3">
    <source>
        <dbReference type="ARBA" id="ARBA00013017"/>
    </source>
</evidence>
<evidence type="ECO:0000256" key="12">
    <source>
        <dbReference type="ARBA" id="ARBA00049091"/>
    </source>
</evidence>
<dbReference type="InterPro" id="IPR050924">
    <property type="entry name" value="Peroxiredoxin_BCP/PrxQ"/>
</dbReference>
<evidence type="ECO:0000259" key="14">
    <source>
        <dbReference type="PROSITE" id="PS51352"/>
    </source>
</evidence>
<dbReference type="Proteomes" id="UP000611723">
    <property type="component" value="Unassembled WGS sequence"/>
</dbReference>